<organism evidence="2 3">
    <name type="scientific">Sphingomonas sanxanigenens</name>
    <dbReference type="NCBI Taxonomy" id="397260"/>
    <lineage>
        <taxon>Bacteria</taxon>
        <taxon>Pseudomonadati</taxon>
        <taxon>Pseudomonadota</taxon>
        <taxon>Alphaproteobacteria</taxon>
        <taxon>Sphingomonadales</taxon>
        <taxon>Sphingomonadaceae</taxon>
        <taxon>Sphingomonas</taxon>
    </lineage>
</organism>
<evidence type="ECO:0000313" key="3">
    <source>
        <dbReference type="Proteomes" id="UP000249066"/>
    </source>
</evidence>
<evidence type="ECO:0008006" key="4">
    <source>
        <dbReference type="Google" id="ProtNLM"/>
    </source>
</evidence>
<dbReference type="Proteomes" id="UP000249066">
    <property type="component" value="Unassembled WGS sequence"/>
</dbReference>
<reference evidence="2 3" key="1">
    <citation type="submission" date="2017-08" db="EMBL/GenBank/DDBJ databases">
        <title>Infants hospitalized years apart are colonized by the same room-sourced microbial strains.</title>
        <authorList>
            <person name="Brooks B."/>
            <person name="Olm M.R."/>
            <person name="Firek B.A."/>
            <person name="Baker R."/>
            <person name="Thomas B.C."/>
            <person name="Morowitz M.J."/>
            <person name="Banfield J.F."/>
        </authorList>
    </citation>
    <scope>NUCLEOTIDE SEQUENCE [LARGE SCALE GENOMIC DNA]</scope>
    <source>
        <strain evidence="2">S2_018_000_R2_101</strain>
    </source>
</reference>
<dbReference type="EMBL" id="QFNN01000002">
    <property type="protein sequence ID" value="PZO92006.1"/>
    <property type="molecule type" value="Genomic_DNA"/>
</dbReference>
<accession>A0A2W5AFJ2</accession>
<gene>
    <name evidence="2" type="ORF">DI623_00705</name>
</gene>
<feature type="region of interest" description="Disordered" evidence="1">
    <location>
        <begin position="80"/>
        <end position="106"/>
    </location>
</feature>
<evidence type="ECO:0000313" key="2">
    <source>
        <dbReference type="EMBL" id="PZO92006.1"/>
    </source>
</evidence>
<protein>
    <recommendedName>
        <fullName evidence="4">Flagellar FliJ protein</fullName>
    </recommendedName>
</protein>
<name>A0A2W5AFJ2_9SPHN</name>
<dbReference type="AlphaFoldDB" id="A0A2W5AFJ2"/>
<proteinExistence type="predicted"/>
<sequence length="145" mass="15934">MARRDPKRLGRILKVRSFQLDQARVEEAAAADRASSAHALAQRIASLSEGVAPREGSAEGLNLFAAAHYRERLARSQQEAQRRIAEATRQLDQAREQTGAAKRNHGAVEKLIDRELEARALDARRALANAPHQARALARSLLKSG</sequence>
<evidence type="ECO:0000256" key="1">
    <source>
        <dbReference type="SAM" id="MobiDB-lite"/>
    </source>
</evidence>
<dbReference type="InterPro" id="IPR053716">
    <property type="entry name" value="Flag_assembly_chemotaxis_eff"/>
</dbReference>
<dbReference type="Gene3D" id="1.10.287.1700">
    <property type="match status" value="1"/>
</dbReference>
<comment type="caution">
    <text evidence="2">The sequence shown here is derived from an EMBL/GenBank/DDBJ whole genome shotgun (WGS) entry which is preliminary data.</text>
</comment>